<feature type="domain" description="HAMP" evidence="13">
    <location>
        <begin position="178"/>
        <end position="231"/>
    </location>
</feature>
<name>A0A4R2GLZ2_9BACT</name>
<comment type="catalytic activity">
    <reaction evidence="1">
        <text>ATP + protein L-histidine = ADP + protein N-phospho-L-histidine.</text>
        <dbReference type="EC" id="2.7.13.3"/>
    </reaction>
</comment>
<evidence type="ECO:0000313" key="15">
    <source>
        <dbReference type="Proteomes" id="UP000295221"/>
    </source>
</evidence>
<dbReference type="PANTHER" id="PTHR45436:SF5">
    <property type="entry name" value="SENSOR HISTIDINE KINASE TRCS"/>
    <property type="match status" value="1"/>
</dbReference>
<dbReference type="SMART" id="SM00387">
    <property type="entry name" value="HATPase_c"/>
    <property type="match status" value="1"/>
</dbReference>
<evidence type="ECO:0000256" key="1">
    <source>
        <dbReference type="ARBA" id="ARBA00000085"/>
    </source>
</evidence>
<dbReference type="GO" id="GO:0005886">
    <property type="term" value="C:plasma membrane"/>
    <property type="evidence" value="ECO:0007669"/>
    <property type="project" value="TreeGrafter"/>
</dbReference>
<evidence type="ECO:0000256" key="2">
    <source>
        <dbReference type="ARBA" id="ARBA00004370"/>
    </source>
</evidence>
<feature type="transmembrane region" description="Helical" evidence="11">
    <location>
        <begin position="7"/>
        <end position="30"/>
    </location>
</feature>
<dbReference type="Gene3D" id="6.10.340.10">
    <property type="match status" value="1"/>
</dbReference>
<evidence type="ECO:0000256" key="9">
    <source>
        <dbReference type="ARBA" id="ARBA00023012"/>
    </source>
</evidence>
<dbReference type="Gene3D" id="3.30.565.10">
    <property type="entry name" value="Histidine kinase-like ATPase, C-terminal domain"/>
    <property type="match status" value="1"/>
</dbReference>
<dbReference type="SMART" id="SM00388">
    <property type="entry name" value="HisKA"/>
    <property type="match status" value="1"/>
</dbReference>
<keyword evidence="8 11" id="KW-1133">Transmembrane helix</keyword>
<feature type="transmembrane region" description="Helical" evidence="11">
    <location>
        <begin position="158"/>
        <end position="177"/>
    </location>
</feature>
<gene>
    <name evidence="14" type="ORF">EV194_102196</name>
</gene>
<keyword evidence="9" id="KW-0902">Two-component regulatory system</keyword>
<reference evidence="14 15" key="1">
    <citation type="submission" date="2019-03" db="EMBL/GenBank/DDBJ databases">
        <title>Genomic Encyclopedia of Type Strains, Phase IV (KMG-IV): sequencing the most valuable type-strain genomes for metagenomic binning, comparative biology and taxonomic classification.</title>
        <authorList>
            <person name="Goeker M."/>
        </authorList>
    </citation>
    <scope>NUCLEOTIDE SEQUENCE [LARGE SCALE GENOMIC DNA]</scope>
    <source>
        <strain evidence="14 15">DSM 24179</strain>
    </source>
</reference>
<dbReference type="InterPro" id="IPR050428">
    <property type="entry name" value="TCS_sensor_his_kinase"/>
</dbReference>
<dbReference type="SUPFAM" id="SSF47384">
    <property type="entry name" value="Homodimeric domain of signal transducing histidine kinase"/>
    <property type="match status" value="1"/>
</dbReference>
<evidence type="ECO:0000259" key="13">
    <source>
        <dbReference type="PROSITE" id="PS50885"/>
    </source>
</evidence>
<keyword evidence="6 11" id="KW-0812">Transmembrane</keyword>
<dbReference type="InterPro" id="IPR003660">
    <property type="entry name" value="HAMP_dom"/>
</dbReference>
<dbReference type="SMART" id="SM00304">
    <property type="entry name" value="HAMP"/>
    <property type="match status" value="1"/>
</dbReference>
<dbReference type="RefSeq" id="WP_132432553.1">
    <property type="nucleotide sequence ID" value="NZ_SLWK01000002.1"/>
</dbReference>
<dbReference type="OrthoDB" id="1491460at2"/>
<dbReference type="AlphaFoldDB" id="A0A4R2GLZ2"/>
<accession>A0A4R2GLZ2</accession>
<sequence length="455" mass="51551">MKIRTKLTLIYSILSTAILLAFSAVVYYSAHKSRQSEFFTALEQEAITKANLFFIAKVDTTTLQTIYRSNIEVINEVEVAIYDADFNLLYHDAADIDHVQETREMIDDIINKGEIRFFQNDWQVIGLRYEANGTAYAVTAAAYDRYGFSKLFDLRNTILTVLIMAMAVIILAGRYFSKKAFDPVKAMIRKAESITASNLDLRLPSTENRDELSQMADTFNKMLNRLEDSFNSQKEFVSNISHELRTPLAAMTTELDLAIQKERSVSEYQKIIKNALFDSKRLAALSNNLLDLAKAGYDPQEISYKAIRMDEVLLDAMQTVMKHHPGYAVNIHFEDFEENDEAAEVFGNEYLLKTAFTKIMENGCKFSPDNRCETFIHQFKKDITITIKDNGIGIPEDEITEIFQPFFRGSNRSYTEGNGIGLPLAHKIISLHKGSISVTSETGKGTTFVVTIPVI</sequence>
<dbReference type="SUPFAM" id="SSF55874">
    <property type="entry name" value="ATPase domain of HSP90 chaperone/DNA topoisomerase II/histidine kinase"/>
    <property type="match status" value="1"/>
</dbReference>
<evidence type="ECO:0000256" key="3">
    <source>
        <dbReference type="ARBA" id="ARBA00012438"/>
    </source>
</evidence>
<keyword evidence="7 14" id="KW-0418">Kinase</keyword>
<evidence type="ECO:0000256" key="6">
    <source>
        <dbReference type="ARBA" id="ARBA00022692"/>
    </source>
</evidence>
<dbReference type="PROSITE" id="PS50885">
    <property type="entry name" value="HAMP"/>
    <property type="match status" value="1"/>
</dbReference>
<dbReference type="PANTHER" id="PTHR45436">
    <property type="entry name" value="SENSOR HISTIDINE KINASE YKOH"/>
    <property type="match status" value="1"/>
</dbReference>
<keyword evidence="15" id="KW-1185">Reference proteome</keyword>
<dbReference type="Pfam" id="PF00672">
    <property type="entry name" value="HAMP"/>
    <property type="match status" value="1"/>
</dbReference>
<comment type="subcellular location">
    <subcellularLocation>
        <location evidence="2">Membrane</location>
    </subcellularLocation>
</comment>
<proteinExistence type="predicted"/>
<dbReference type="InterPro" id="IPR003661">
    <property type="entry name" value="HisK_dim/P_dom"/>
</dbReference>
<evidence type="ECO:0000256" key="8">
    <source>
        <dbReference type="ARBA" id="ARBA00022989"/>
    </source>
</evidence>
<dbReference type="EC" id="2.7.13.3" evidence="3"/>
<evidence type="ECO:0000256" key="5">
    <source>
        <dbReference type="ARBA" id="ARBA00022679"/>
    </source>
</evidence>
<comment type="caution">
    <text evidence="14">The sequence shown here is derived from an EMBL/GenBank/DDBJ whole genome shotgun (WGS) entry which is preliminary data.</text>
</comment>
<dbReference type="PRINTS" id="PR00344">
    <property type="entry name" value="BCTRLSENSOR"/>
</dbReference>
<evidence type="ECO:0000259" key="12">
    <source>
        <dbReference type="PROSITE" id="PS50109"/>
    </source>
</evidence>
<feature type="domain" description="Histidine kinase" evidence="12">
    <location>
        <begin position="239"/>
        <end position="455"/>
    </location>
</feature>
<dbReference type="Pfam" id="PF00512">
    <property type="entry name" value="HisKA"/>
    <property type="match status" value="1"/>
</dbReference>
<dbReference type="InterPro" id="IPR003594">
    <property type="entry name" value="HATPase_dom"/>
</dbReference>
<dbReference type="GO" id="GO:0000155">
    <property type="term" value="F:phosphorelay sensor kinase activity"/>
    <property type="evidence" value="ECO:0007669"/>
    <property type="project" value="InterPro"/>
</dbReference>
<dbReference type="SUPFAM" id="SSF158472">
    <property type="entry name" value="HAMP domain-like"/>
    <property type="match status" value="1"/>
</dbReference>
<dbReference type="Pfam" id="PF02518">
    <property type="entry name" value="HATPase_c"/>
    <property type="match status" value="1"/>
</dbReference>
<dbReference type="PROSITE" id="PS50109">
    <property type="entry name" value="HIS_KIN"/>
    <property type="match status" value="1"/>
</dbReference>
<dbReference type="Proteomes" id="UP000295221">
    <property type="component" value="Unassembled WGS sequence"/>
</dbReference>
<protein>
    <recommendedName>
        <fullName evidence="3">histidine kinase</fullName>
        <ecNumber evidence="3">2.7.13.3</ecNumber>
    </recommendedName>
</protein>
<dbReference type="EMBL" id="SLWK01000002">
    <property type="protein sequence ID" value="TCO09770.1"/>
    <property type="molecule type" value="Genomic_DNA"/>
</dbReference>
<dbReference type="CDD" id="cd00082">
    <property type="entry name" value="HisKA"/>
    <property type="match status" value="1"/>
</dbReference>
<evidence type="ECO:0000256" key="11">
    <source>
        <dbReference type="SAM" id="Phobius"/>
    </source>
</evidence>
<dbReference type="InterPro" id="IPR005467">
    <property type="entry name" value="His_kinase_dom"/>
</dbReference>
<organism evidence="14 15">
    <name type="scientific">Natronoflexus pectinivorans</name>
    <dbReference type="NCBI Taxonomy" id="682526"/>
    <lineage>
        <taxon>Bacteria</taxon>
        <taxon>Pseudomonadati</taxon>
        <taxon>Bacteroidota</taxon>
        <taxon>Bacteroidia</taxon>
        <taxon>Marinilabiliales</taxon>
        <taxon>Marinilabiliaceae</taxon>
        <taxon>Natronoflexus</taxon>
    </lineage>
</organism>
<evidence type="ECO:0000313" key="14">
    <source>
        <dbReference type="EMBL" id="TCO09770.1"/>
    </source>
</evidence>
<evidence type="ECO:0000256" key="10">
    <source>
        <dbReference type="ARBA" id="ARBA00023136"/>
    </source>
</evidence>
<dbReference type="Gene3D" id="1.10.287.130">
    <property type="match status" value="1"/>
</dbReference>
<evidence type="ECO:0000256" key="4">
    <source>
        <dbReference type="ARBA" id="ARBA00022553"/>
    </source>
</evidence>
<dbReference type="CDD" id="cd06225">
    <property type="entry name" value="HAMP"/>
    <property type="match status" value="1"/>
</dbReference>
<keyword evidence="10 11" id="KW-0472">Membrane</keyword>
<dbReference type="InterPro" id="IPR036097">
    <property type="entry name" value="HisK_dim/P_sf"/>
</dbReference>
<evidence type="ECO:0000256" key="7">
    <source>
        <dbReference type="ARBA" id="ARBA00022777"/>
    </source>
</evidence>
<dbReference type="InterPro" id="IPR036890">
    <property type="entry name" value="HATPase_C_sf"/>
</dbReference>
<dbReference type="InterPro" id="IPR004358">
    <property type="entry name" value="Sig_transdc_His_kin-like_C"/>
</dbReference>
<keyword evidence="4" id="KW-0597">Phosphoprotein</keyword>
<keyword evidence="5" id="KW-0808">Transferase</keyword>
<dbReference type="CDD" id="cd00075">
    <property type="entry name" value="HATPase"/>
    <property type="match status" value="1"/>
</dbReference>